<sequence length="69" mass="7457">MTHALNIAARPRDISTGLCALEEHERVAQQLHALVWIDAKQNNPVTEGLATARSAFHQKAAGMLKALVA</sequence>
<dbReference type="OrthoDB" id="9797687at2"/>
<dbReference type="EMBL" id="QBUD01000005">
    <property type="protein sequence ID" value="PUB14919.1"/>
    <property type="molecule type" value="Genomic_DNA"/>
</dbReference>
<dbReference type="AlphaFoldDB" id="A0A2T6KHC2"/>
<organism evidence="1 2">
    <name type="scientific">Yoonia sediminilitoris</name>
    <dbReference type="NCBI Taxonomy" id="1286148"/>
    <lineage>
        <taxon>Bacteria</taxon>
        <taxon>Pseudomonadati</taxon>
        <taxon>Pseudomonadota</taxon>
        <taxon>Alphaproteobacteria</taxon>
        <taxon>Rhodobacterales</taxon>
        <taxon>Paracoccaceae</taxon>
        <taxon>Yoonia</taxon>
    </lineage>
</organism>
<dbReference type="RefSeq" id="WP_108386499.1">
    <property type="nucleotide sequence ID" value="NZ_QBUD01000005.1"/>
</dbReference>
<comment type="caution">
    <text evidence="1">The sequence shown here is derived from an EMBL/GenBank/DDBJ whole genome shotgun (WGS) entry which is preliminary data.</text>
</comment>
<name>A0A2T6KHC2_9RHOB</name>
<proteinExistence type="predicted"/>
<dbReference type="Proteomes" id="UP000244523">
    <property type="component" value="Unassembled WGS sequence"/>
</dbReference>
<evidence type="ECO:0000313" key="1">
    <source>
        <dbReference type="EMBL" id="PUB14919.1"/>
    </source>
</evidence>
<accession>A0A2T6KHC2</accession>
<keyword evidence="2" id="KW-1185">Reference proteome</keyword>
<reference evidence="1 2" key="1">
    <citation type="submission" date="2018-04" db="EMBL/GenBank/DDBJ databases">
        <title>Genomic Encyclopedia of Archaeal and Bacterial Type Strains, Phase II (KMG-II): from individual species to whole genera.</title>
        <authorList>
            <person name="Goeker M."/>
        </authorList>
    </citation>
    <scope>NUCLEOTIDE SEQUENCE [LARGE SCALE GENOMIC DNA]</scope>
    <source>
        <strain evidence="1 2">DSM 29955</strain>
    </source>
</reference>
<protein>
    <submittedName>
        <fullName evidence="1">Uncharacterized protein</fullName>
    </submittedName>
</protein>
<gene>
    <name evidence="1" type="ORF">C8N45_105142</name>
</gene>
<evidence type="ECO:0000313" key="2">
    <source>
        <dbReference type="Proteomes" id="UP000244523"/>
    </source>
</evidence>